<evidence type="ECO:0000259" key="7">
    <source>
        <dbReference type="SMART" id="SM00729"/>
    </source>
</evidence>
<gene>
    <name evidence="8" type="ORF">O6R05_05575</name>
</gene>
<protein>
    <submittedName>
        <fullName evidence="8">TIGR01212 family radical SAM protein</fullName>
    </submittedName>
</protein>
<keyword evidence="5" id="KW-0408">Iron</keyword>
<keyword evidence="4" id="KW-0479">Metal-binding</keyword>
<dbReference type="InterPro" id="IPR005911">
    <property type="entry name" value="YhcC-like"/>
</dbReference>
<dbReference type="EMBL" id="CP115667">
    <property type="protein sequence ID" value="WBW49478.1"/>
    <property type="molecule type" value="Genomic_DNA"/>
</dbReference>
<evidence type="ECO:0000256" key="1">
    <source>
        <dbReference type="ARBA" id="ARBA00001966"/>
    </source>
</evidence>
<dbReference type="Proteomes" id="UP001210339">
    <property type="component" value="Chromosome"/>
</dbReference>
<dbReference type="SFLD" id="SFLDG01086">
    <property type="entry name" value="elongater_protein-like"/>
    <property type="match status" value="1"/>
</dbReference>
<keyword evidence="3" id="KW-0949">S-adenosyl-L-methionine</keyword>
<dbReference type="InterPro" id="IPR039661">
    <property type="entry name" value="ELP3"/>
</dbReference>
<dbReference type="InterPro" id="IPR007197">
    <property type="entry name" value="rSAM"/>
</dbReference>
<dbReference type="SMART" id="SM00729">
    <property type="entry name" value="Elp3"/>
    <property type="match status" value="1"/>
</dbReference>
<accession>A0ABY7QTK8</accession>
<proteinExistence type="predicted"/>
<evidence type="ECO:0000313" key="8">
    <source>
        <dbReference type="EMBL" id="WBW49478.1"/>
    </source>
</evidence>
<dbReference type="SFLD" id="SFLDS00029">
    <property type="entry name" value="Radical_SAM"/>
    <property type="match status" value="1"/>
</dbReference>
<reference evidence="8 9" key="1">
    <citation type="submission" date="2023-01" db="EMBL/GenBank/DDBJ databases">
        <authorList>
            <person name="Lee S.H."/>
            <person name="Jung H.S."/>
            <person name="Yun J.U."/>
        </authorList>
    </citation>
    <scope>NUCLEOTIDE SEQUENCE [LARGE SCALE GENOMIC DNA]</scope>
    <source>
        <strain evidence="8 9">CBA3646</strain>
    </source>
</reference>
<dbReference type="RefSeq" id="WP_271191008.1">
    <property type="nucleotide sequence ID" value="NZ_CP115667.1"/>
</dbReference>
<evidence type="ECO:0000256" key="5">
    <source>
        <dbReference type="ARBA" id="ARBA00023004"/>
    </source>
</evidence>
<dbReference type="NCBIfam" id="TIGR01212">
    <property type="entry name" value="TIGR01212 family radical SAM protein"/>
    <property type="match status" value="1"/>
</dbReference>
<sequence>MLNSFLKDKFHTKVVKLSLDGGATCPNRIHNGGCLFCTPQGAGEFTDAGSMAMQIERQKQRLASKWPTDHAIAYFQNFTNTYGDVKALESMYSAIIARPDIVGLAIATRADCLDDDVVAMLKRLNEKTFLWVELGLQTIHDPTLERIRRGYNHEVFHQGAMKLRAAGIPVVFHMLLGLPFESRRDFDATFDYINTFRPFGVKFHSLYIQRDSELFSYYLASPMTLLSEADYVDIVSDYLVALDPAIVVHRLTGDPLRTMHIAPMWVRNKLHVISAIQRAYKEKLAHQS</sequence>
<evidence type="ECO:0000256" key="3">
    <source>
        <dbReference type="ARBA" id="ARBA00022691"/>
    </source>
</evidence>
<dbReference type="PANTHER" id="PTHR11135">
    <property type="entry name" value="HISTONE ACETYLTRANSFERASE-RELATED"/>
    <property type="match status" value="1"/>
</dbReference>
<evidence type="ECO:0000256" key="2">
    <source>
        <dbReference type="ARBA" id="ARBA00022485"/>
    </source>
</evidence>
<dbReference type="SFLD" id="SFLDG01091">
    <property type="entry name" value="uncharacterized_CHP01210-like"/>
    <property type="match status" value="1"/>
</dbReference>
<dbReference type="Gene3D" id="3.80.30.20">
    <property type="entry name" value="tm_1862 like domain"/>
    <property type="match status" value="1"/>
</dbReference>
<feature type="domain" description="Elp3/MiaA/NifB-like radical SAM core" evidence="7">
    <location>
        <begin position="15"/>
        <end position="237"/>
    </location>
</feature>
<keyword evidence="2" id="KW-0004">4Fe-4S</keyword>
<evidence type="ECO:0000256" key="4">
    <source>
        <dbReference type="ARBA" id="ARBA00022723"/>
    </source>
</evidence>
<dbReference type="InterPro" id="IPR058240">
    <property type="entry name" value="rSAM_sf"/>
</dbReference>
<evidence type="ECO:0000256" key="6">
    <source>
        <dbReference type="ARBA" id="ARBA00023014"/>
    </source>
</evidence>
<dbReference type="InterPro" id="IPR023404">
    <property type="entry name" value="rSAM_horseshoe"/>
</dbReference>
<organism evidence="8 9">
    <name type="scientific">Peptoniphilus equinus</name>
    <dbReference type="NCBI Taxonomy" id="3016343"/>
    <lineage>
        <taxon>Bacteria</taxon>
        <taxon>Bacillati</taxon>
        <taxon>Bacillota</taxon>
        <taxon>Tissierellia</taxon>
        <taxon>Tissierellales</taxon>
        <taxon>Peptoniphilaceae</taxon>
        <taxon>Peptoniphilus</taxon>
    </lineage>
</organism>
<dbReference type="InterPro" id="IPR006638">
    <property type="entry name" value="Elp3/MiaA/NifB-like_rSAM"/>
</dbReference>
<dbReference type="Pfam" id="PF16199">
    <property type="entry name" value="Radical_SAM_C"/>
    <property type="match status" value="1"/>
</dbReference>
<comment type="cofactor">
    <cofactor evidence="1">
        <name>[4Fe-4S] cluster</name>
        <dbReference type="ChEBI" id="CHEBI:49883"/>
    </cofactor>
</comment>
<dbReference type="SUPFAM" id="SSF102114">
    <property type="entry name" value="Radical SAM enzymes"/>
    <property type="match status" value="1"/>
</dbReference>
<keyword evidence="6" id="KW-0411">Iron-sulfur</keyword>
<evidence type="ECO:0000313" key="9">
    <source>
        <dbReference type="Proteomes" id="UP001210339"/>
    </source>
</evidence>
<dbReference type="PANTHER" id="PTHR11135:SF1">
    <property type="entry name" value="PROTEIN YHCC"/>
    <property type="match status" value="1"/>
</dbReference>
<dbReference type="InterPro" id="IPR032432">
    <property type="entry name" value="Radical_SAM_C"/>
</dbReference>
<keyword evidence="9" id="KW-1185">Reference proteome</keyword>
<name>A0ABY7QTK8_9FIRM</name>
<dbReference type="Pfam" id="PF04055">
    <property type="entry name" value="Radical_SAM"/>
    <property type="match status" value="1"/>
</dbReference>